<dbReference type="PANTHER" id="PTHR43398">
    <property type="entry name" value="DOLICHOL-PHOSPHATE MANNOSYLTRANSFERASE SUBUNIT 1"/>
    <property type="match status" value="1"/>
</dbReference>
<dbReference type="GO" id="GO:0035269">
    <property type="term" value="P:protein O-linked glycosylation via mannose"/>
    <property type="evidence" value="ECO:0007669"/>
    <property type="project" value="TreeGrafter"/>
</dbReference>
<dbReference type="CDD" id="cd06442">
    <property type="entry name" value="DPM1_like"/>
    <property type="match status" value="1"/>
</dbReference>
<feature type="transmembrane region" description="Helical" evidence="5">
    <location>
        <begin position="372"/>
        <end position="392"/>
    </location>
</feature>
<keyword evidence="2 7" id="KW-0328">Glycosyltransferase</keyword>
<dbReference type="EMBL" id="LMWJ01000015">
    <property type="protein sequence ID" value="KUM73401.1"/>
    <property type="molecule type" value="Genomic_DNA"/>
</dbReference>
<dbReference type="Pfam" id="PF00535">
    <property type="entry name" value="Glycos_transf_2"/>
    <property type="match status" value="1"/>
</dbReference>
<name>A0A117P5F0_9ACTN</name>
<sequence length="401" mass="43574">MTSPPTPSTVTLIIPTRNEAHNIPLLLDRLDTAVPAELPLEVLFVDDSSDDTPQVIEEVAARCRLPVSVLHRDRPDGGLGGAVCEGIRRTVTPWIVVMDADLQHPPELVPRLVRRGQDSGADLVVASRYAAGGDQAGLASGYRSLVSRTATLLAKTVLARALRGISDPLSGFFALRRDMVTRSADAAAPLRPLGYKVLLELVVRRPPRTVVEMPYAFAERHSGRSKSSLREGLRFLRHLLLLRTTDVRTRMLVLGLIGLSGFLPNLLVLTALTSWTPLHYVPAEIVATQVAMAGNFLLAEALLAPARAPARQEAATTERPPPGGRRPPPPRRRARRPRRTGCTRFLTFAALSNVDLLARLPLTVLLVTMTGLGPVAATAAALLAAAMTRLLLVERLLYRRR</sequence>
<evidence type="ECO:0000256" key="2">
    <source>
        <dbReference type="ARBA" id="ARBA00022676"/>
    </source>
</evidence>
<evidence type="ECO:0000259" key="6">
    <source>
        <dbReference type="Pfam" id="PF00535"/>
    </source>
</evidence>
<feature type="transmembrane region" description="Helical" evidence="5">
    <location>
        <begin position="341"/>
        <end position="360"/>
    </location>
</feature>
<dbReference type="STRING" id="146536.AQI70_21780"/>
<evidence type="ECO:0000313" key="7">
    <source>
        <dbReference type="EMBL" id="KUM73401.1"/>
    </source>
</evidence>
<dbReference type="InterPro" id="IPR039528">
    <property type="entry name" value="DPM1-like"/>
</dbReference>
<keyword evidence="8" id="KW-1185">Reference proteome</keyword>
<evidence type="ECO:0000256" key="1">
    <source>
        <dbReference type="ARBA" id="ARBA00006739"/>
    </source>
</evidence>
<feature type="transmembrane region" description="Helical" evidence="5">
    <location>
        <begin position="285"/>
        <end position="303"/>
    </location>
</feature>
<keyword evidence="3 7" id="KW-0808">Transferase</keyword>
<proteinExistence type="inferred from homology"/>
<keyword evidence="5" id="KW-0472">Membrane</keyword>
<organism evidence="7 8">
    <name type="scientific">Streptomyces curacoi</name>
    <dbReference type="NCBI Taxonomy" id="146536"/>
    <lineage>
        <taxon>Bacteria</taxon>
        <taxon>Bacillati</taxon>
        <taxon>Actinomycetota</taxon>
        <taxon>Actinomycetes</taxon>
        <taxon>Kitasatosporales</taxon>
        <taxon>Streptomycetaceae</taxon>
        <taxon>Streptomyces</taxon>
    </lineage>
</organism>
<feature type="domain" description="Glycosyltransferase 2-like" evidence="6">
    <location>
        <begin position="12"/>
        <end position="179"/>
    </location>
</feature>
<evidence type="ECO:0000256" key="4">
    <source>
        <dbReference type="SAM" id="MobiDB-lite"/>
    </source>
</evidence>
<dbReference type="InterPro" id="IPR029044">
    <property type="entry name" value="Nucleotide-diphossugar_trans"/>
</dbReference>
<dbReference type="GO" id="GO:0006506">
    <property type="term" value="P:GPI anchor biosynthetic process"/>
    <property type="evidence" value="ECO:0007669"/>
    <property type="project" value="TreeGrafter"/>
</dbReference>
<protein>
    <submittedName>
        <fullName evidence="7">Dolichol-phosphate mannosyltransferase</fullName>
    </submittedName>
</protein>
<comment type="similarity">
    <text evidence="1">Belongs to the glycosyltransferase 2 family.</text>
</comment>
<dbReference type="GO" id="GO:0006488">
    <property type="term" value="P:dolichol-linked oligosaccharide biosynthetic process"/>
    <property type="evidence" value="ECO:0007669"/>
    <property type="project" value="TreeGrafter"/>
</dbReference>
<keyword evidence="5" id="KW-1133">Transmembrane helix</keyword>
<feature type="transmembrane region" description="Helical" evidence="5">
    <location>
        <begin position="251"/>
        <end position="273"/>
    </location>
</feature>
<dbReference type="Proteomes" id="UP000054024">
    <property type="component" value="Unassembled WGS sequence"/>
</dbReference>
<dbReference type="SUPFAM" id="SSF53448">
    <property type="entry name" value="Nucleotide-diphospho-sugar transferases"/>
    <property type="match status" value="1"/>
</dbReference>
<reference evidence="7 8" key="1">
    <citation type="submission" date="2015-10" db="EMBL/GenBank/DDBJ databases">
        <title>Draft genome sequence of Streptomyces curacoi DSM 40107, type strain for the species Streptomyces curacoi.</title>
        <authorList>
            <person name="Ruckert C."/>
            <person name="Winkler A."/>
            <person name="Kalinowski J."/>
            <person name="Kampfer P."/>
            <person name="Glaeser S."/>
        </authorList>
    </citation>
    <scope>NUCLEOTIDE SEQUENCE [LARGE SCALE GENOMIC DNA]</scope>
    <source>
        <strain evidence="7 8">DSM 40107</strain>
    </source>
</reference>
<evidence type="ECO:0000256" key="5">
    <source>
        <dbReference type="SAM" id="Phobius"/>
    </source>
</evidence>
<feature type="compositionally biased region" description="Basic residues" evidence="4">
    <location>
        <begin position="328"/>
        <end position="338"/>
    </location>
</feature>
<dbReference type="AlphaFoldDB" id="A0A117P5F0"/>
<gene>
    <name evidence="7" type="ORF">AQI70_21780</name>
</gene>
<dbReference type="GO" id="GO:0004582">
    <property type="term" value="F:dolichyl-phosphate beta-D-mannosyltransferase activity"/>
    <property type="evidence" value="ECO:0007669"/>
    <property type="project" value="InterPro"/>
</dbReference>
<dbReference type="GO" id="GO:0016020">
    <property type="term" value="C:membrane"/>
    <property type="evidence" value="ECO:0007669"/>
    <property type="project" value="GOC"/>
</dbReference>
<dbReference type="PANTHER" id="PTHR43398:SF1">
    <property type="entry name" value="DOLICHOL-PHOSPHATE MANNOSYLTRANSFERASE SUBUNIT 1"/>
    <property type="match status" value="1"/>
</dbReference>
<comment type="caution">
    <text evidence="7">The sequence shown here is derived from an EMBL/GenBank/DDBJ whole genome shotgun (WGS) entry which is preliminary data.</text>
</comment>
<accession>A0A117P5F0</accession>
<dbReference type="InterPro" id="IPR001173">
    <property type="entry name" value="Glyco_trans_2-like"/>
</dbReference>
<feature type="region of interest" description="Disordered" evidence="4">
    <location>
        <begin position="309"/>
        <end position="338"/>
    </location>
</feature>
<keyword evidence="5" id="KW-0812">Transmembrane</keyword>
<dbReference type="RefSeq" id="WP_062152635.1">
    <property type="nucleotide sequence ID" value="NZ_KQ947989.1"/>
</dbReference>
<dbReference type="Gene3D" id="3.90.550.10">
    <property type="entry name" value="Spore Coat Polysaccharide Biosynthesis Protein SpsA, Chain A"/>
    <property type="match status" value="1"/>
</dbReference>
<evidence type="ECO:0000256" key="3">
    <source>
        <dbReference type="ARBA" id="ARBA00022679"/>
    </source>
</evidence>
<evidence type="ECO:0000313" key="8">
    <source>
        <dbReference type="Proteomes" id="UP000054024"/>
    </source>
</evidence>
<dbReference type="OrthoDB" id="9810303at2"/>